<evidence type="ECO:0000256" key="1">
    <source>
        <dbReference type="ARBA" id="ARBA00004127"/>
    </source>
</evidence>
<evidence type="ECO:0000259" key="9">
    <source>
        <dbReference type="SMART" id="SM00752"/>
    </source>
</evidence>
<dbReference type="GO" id="GO:0012505">
    <property type="term" value="C:endomembrane system"/>
    <property type="evidence" value="ECO:0007669"/>
    <property type="project" value="UniProtKB-SubCell"/>
</dbReference>
<dbReference type="SMART" id="SM00752">
    <property type="entry name" value="HTTM"/>
    <property type="match status" value="1"/>
</dbReference>
<dbReference type="InterPro" id="IPR007782">
    <property type="entry name" value="VKG_COase"/>
</dbReference>
<accession>A0A8S1IRX9</accession>
<evidence type="ECO:0000256" key="8">
    <source>
        <dbReference type="SAM" id="Phobius"/>
    </source>
</evidence>
<evidence type="ECO:0000313" key="10">
    <source>
        <dbReference type="EMBL" id="CAD7697613.1"/>
    </source>
</evidence>
<dbReference type="OrthoDB" id="566049at2759"/>
<protein>
    <recommendedName>
        <fullName evidence="9">HTTM-like domain-containing protein</fullName>
    </recommendedName>
</protein>
<keyword evidence="11" id="KW-1185">Reference proteome</keyword>
<evidence type="ECO:0000256" key="2">
    <source>
        <dbReference type="ARBA" id="ARBA00022692"/>
    </source>
</evidence>
<proteinExistence type="predicted"/>
<dbReference type="Pfam" id="PF22777">
    <property type="entry name" value="VKGC_lumenal_dom"/>
    <property type="match status" value="1"/>
</dbReference>
<dbReference type="EMBL" id="CAJHUC010000685">
    <property type="protein sequence ID" value="CAD7697613.1"/>
    <property type="molecule type" value="Genomic_DNA"/>
</dbReference>
<organism evidence="10 11">
    <name type="scientific">Ostreobium quekettii</name>
    <dbReference type="NCBI Taxonomy" id="121088"/>
    <lineage>
        <taxon>Eukaryota</taxon>
        <taxon>Viridiplantae</taxon>
        <taxon>Chlorophyta</taxon>
        <taxon>core chlorophytes</taxon>
        <taxon>Ulvophyceae</taxon>
        <taxon>TCBD clade</taxon>
        <taxon>Bryopsidales</taxon>
        <taxon>Ostreobineae</taxon>
        <taxon>Ostreobiaceae</taxon>
        <taxon>Ostreobium</taxon>
    </lineage>
</organism>
<feature type="transmembrane region" description="Helical" evidence="8">
    <location>
        <begin position="198"/>
        <end position="218"/>
    </location>
</feature>
<reference evidence="10" key="1">
    <citation type="submission" date="2020-12" db="EMBL/GenBank/DDBJ databases">
        <authorList>
            <person name="Iha C."/>
        </authorList>
    </citation>
    <scope>NUCLEOTIDE SEQUENCE</scope>
</reference>
<dbReference type="InterPro" id="IPR053935">
    <property type="entry name" value="VKGC_lumenal_dom"/>
</dbReference>
<feature type="transmembrane region" description="Helical" evidence="8">
    <location>
        <begin position="246"/>
        <end position="268"/>
    </location>
</feature>
<feature type="transmembrane region" description="Helical" evidence="8">
    <location>
        <begin position="59"/>
        <end position="76"/>
    </location>
</feature>
<feature type="transmembrane region" description="Helical" evidence="8">
    <location>
        <begin position="289"/>
        <end position="308"/>
    </location>
</feature>
<dbReference type="GO" id="GO:0008488">
    <property type="term" value="F:gamma-glutamyl carboxylase activity"/>
    <property type="evidence" value="ECO:0007669"/>
    <property type="project" value="InterPro"/>
</dbReference>
<sequence length="590" mass="67877">MDTGGAYTRPRGPGKEKSPDPEGLKESDALLGGRVPAKPASPSWSDRADRLFEWLDRPVHASTLCLFRVLYSFVMFTQFTKWWNMFDHFQGTAYTLPYPGVGWIKPVSPAVGNAMLLISVVASLFLCVGLLTRITAVVLYINFAIIFHHCHSYFNNHYVLMCHICFLAIFVNWNQWLSVDSILFFRQRPKNAPITIPFWNLLIFRLIFCVPYFFGGIAKLNSDWLFRAQPLKDWFTGGGPLLEAWWFPWFIAETGVMFDLVISFLLFYRPTRYLLGFPAALVFNISNKFIFNIGVFPLAMITSLVLFIPAHLPAAIVADATGAPSPLLPPDASSKDEDSEMNEKNGGAKQYRQKASGRRTVWYRRFVLLFFCSFVAFHALYPLRHFVLYKSNPSWTEEGHIGAWHMKLRGKVGWLYFVTEETNGTVLEFAPKVDMYLNSRQAKKVLTRAHPLIIYAERLKKFFDEAGRDLKSMRVKSCFSLNVNPAKELYISTANLLDYIGKYETIGVTGVGRWIWAYADAPLCEQRRPQTEVDEINTRSRAAYKELYAGAHVKDVVERDMWGNLRRRVIYEKIDEKGRHIRMPAYMWNT</sequence>
<dbReference type="Pfam" id="PF05090">
    <property type="entry name" value="HTTM"/>
    <property type="match status" value="1"/>
</dbReference>
<name>A0A8S1IRX9_9CHLO</name>
<feature type="region of interest" description="Disordered" evidence="7">
    <location>
        <begin position="1"/>
        <end position="44"/>
    </location>
</feature>
<evidence type="ECO:0000256" key="6">
    <source>
        <dbReference type="ARBA" id="ARBA00023239"/>
    </source>
</evidence>
<evidence type="ECO:0000256" key="3">
    <source>
        <dbReference type="ARBA" id="ARBA00022989"/>
    </source>
</evidence>
<evidence type="ECO:0000256" key="7">
    <source>
        <dbReference type="SAM" id="MobiDB-lite"/>
    </source>
</evidence>
<keyword evidence="5" id="KW-1015">Disulfide bond</keyword>
<dbReference type="Proteomes" id="UP000708148">
    <property type="component" value="Unassembled WGS sequence"/>
</dbReference>
<evidence type="ECO:0000256" key="4">
    <source>
        <dbReference type="ARBA" id="ARBA00023136"/>
    </source>
</evidence>
<dbReference type="GO" id="GO:0019842">
    <property type="term" value="F:vitamin binding"/>
    <property type="evidence" value="ECO:0007669"/>
    <property type="project" value="TreeGrafter"/>
</dbReference>
<dbReference type="InterPro" id="IPR011020">
    <property type="entry name" value="HTTM-like"/>
</dbReference>
<feature type="region of interest" description="Disordered" evidence="7">
    <location>
        <begin position="328"/>
        <end position="352"/>
    </location>
</feature>
<feature type="compositionally biased region" description="Basic and acidic residues" evidence="7">
    <location>
        <begin position="13"/>
        <end position="28"/>
    </location>
</feature>
<feature type="transmembrane region" description="Helical" evidence="8">
    <location>
        <begin position="114"/>
        <end position="146"/>
    </location>
</feature>
<gene>
    <name evidence="10" type="ORF">OSTQU699_LOCUS2974</name>
</gene>
<evidence type="ECO:0000256" key="5">
    <source>
        <dbReference type="ARBA" id="ARBA00023157"/>
    </source>
</evidence>
<keyword evidence="4 8" id="KW-0472">Membrane</keyword>
<feature type="transmembrane region" description="Helical" evidence="8">
    <location>
        <begin position="158"/>
        <end position="177"/>
    </location>
</feature>
<dbReference type="InterPro" id="IPR053934">
    <property type="entry name" value="HTTM_dom"/>
</dbReference>
<dbReference type="PANTHER" id="PTHR12639">
    <property type="entry name" value="VITAMIN K-DEPENDENT GAMMA-CARBOXYLASE"/>
    <property type="match status" value="1"/>
</dbReference>
<feature type="transmembrane region" description="Helical" evidence="8">
    <location>
        <begin position="362"/>
        <end position="381"/>
    </location>
</feature>
<keyword evidence="6" id="KW-0456">Lyase</keyword>
<dbReference type="PANTHER" id="PTHR12639:SF7">
    <property type="entry name" value="HTTM DOMAIN-CONTAINING PROTEIN"/>
    <property type="match status" value="1"/>
</dbReference>
<keyword evidence="2 8" id="KW-0812">Transmembrane</keyword>
<evidence type="ECO:0000313" key="11">
    <source>
        <dbReference type="Proteomes" id="UP000708148"/>
    </source>
</evidence>
<keyword evidence="3 8" id="KW-1133">Transmembrane helix</keyword>
<comment type="subcellular location">
    <subcellularLocation>
        <location evidence="1">Endomembrane system</location>
        <topology evidence="1">Multi-pass membrane protein</topology>
    </subcellularLocation>
</comment>
<dbReference type="AlphaFoldDB" id="A0A8S1IRX9"/>
<comment type="caution">
    <text evidence="10">The sequence shown here is derived from an EMBL/GenBank/DDBJ whole genome shotgun (WGS) entry which is preliminary data.</text>
</comment>
<feature type="domain" description="HTTM-like" evidence="9">
    <location>
        <begin position="56"/>
        <end position="312"/>
    </location>
</feature>